<dbReference type="Proteomes" id="UP001612415">
    <property type="component" value="Unassembled WGS sequence"/>
</dbReference>
<dbReference type="Pfam" id="PF01609">
    <property type="entry name" value="DDE_Tnp_1"/>
    <property type="match status" value="1"/>
</dbReference>
<dbReference type="NCBIfam" id="NF033564">
    <property type="entry name" value="transpos_ISAs1"/>
    <property type="match status" value="1"/>
</dbReference>
<feature type="domain" description="H repeat-associated protein N-terminal" evidence="3">
    <location>
        <begin position="1"/>
        <end position="87"/>
    </location>
</feature>
<dbReference type="EMBL" id="JBITDC010000049">
    <property type="protein sequence ID" value="MFI5682234.1"/>
    <property type="molecule type" value="Genomic_DNA"/>
</dbReference>
<dbReference type="InterPro" id="IPR047647">
    <property type="entry name" value="ISAs1_transpos"/>
</dbReference>
<sequence>MPDPRARRGRWYSLTAILLVCACAVVSGARSIDELAEWGQRASNALLTVIGMRCHLLGWRRSPVPATIGRVLGAVDGEALDRAVGAYLAERHRAATEPAQVPSPSASGRPRVIAVDGKALKGSARLTATRRHLLSAVTHGTVVTLAQVEVGAKANETTHFRPLLAPLDLTGTVVTFDALHSVKANISWLVETKKAHYIAVIKTNQPTAYAQLAALPWQSIAVQHTASGAGHGRRESRSIKTCGIADELGGIAFPHARLAIRVHRRRKQTGRRETRESVYAVTSLDAHQAGPAGLAAAIRGHWGVENSSHHIRDVTFAEDASTVHAGTAPRAMATLRNLAIGVLKTLGADNIAKTTRGDPRRNSTRTPHPGHHQRFGQLRSLNKPWEPSPWIRAQSAHQARGALTVPVSPGSPRRPKRLSTWLSRKR</sequence>
<evidence type="ECO:0000256" key="1">
    <source>
        <dbReference type="SAM" id="MobiDB-lite"/>
    </source>
</evidence>
<feature type="compositionally biased region" description="Basic residues" evidence="1">
    <location>
        <begin position="413"/>
        <end position="426"/>
    </location>
</feature>
<feature type="domain" description="Transposase IS4-like" evidence="2">
    <location>
        <begin position="109"/>
        <end position="339"/>
    </location>
</feature>
<dbReference type="PROSITE" id="PS51257">
    <property type="entry name" value="PROKAR_LIPOPROTEIN"/>
    <property type="match status" value="1"/>
</dbReference>
<accession>A0ABW7YJE4</accession>
<evidence type="ECO:0000313" key="5">
    <source>
        <dbReference type="Proteomes" id="UP001612415"/>
    </source>
</evidence>
<evidence type="ECO:0000313" key="4">
    <source>
        <dbReference type="EMBL" id="MFI5682234.1"/>
    </source>
</evidence>
<comment type="caution">
    <text evidence="4">The sequence shown here is derived from an EMBL/GenBank/DDBJ whole genome shotgun (WGS) entry which is preliminary data.</text>
</comment>
<gene>
    <name evidence="4" type="ORF">ACIA8P_48250</name>
</gene>
<dbReference type="InterPro" id="IPR032806">
    <property type="entry name" value="YbfD_N"/>
</dbReference>
<reference evidence="4 5" key="1">
    <citation type="submission" date="2024-10" db="EMBL/GenBank/DDBJ databases">
        <title>The Natural Products Discovery Center: Release of the First 8490 Sequenced Strains for Exploring Actinobacteria Biosynthetic Diversity.</title>
        <authorList>
            <person name="Kalkreuter E."/>
            <person name="Kautsar S.A."/>
            <person name="Yang D."/>
            <person name="Bader C.D."/>
            <person name="Teijaro C.N."/>
            <person name="Fluegel L."/>
            <person name="Davis C.M."/>
            <person name="Simpson J.R."/>
            <person name="Lauterbach L."/>
            <person name="Steele A.D."/>
            <person name="Gui C."/>
            <person name="Meng S."/>
            <person name="Li G."/>
            <person name="Viehrig K."/>
            <person name="Ye F."/>
            <person name="Su P."/>
            <person name="Kiefer A.F."/>
            <person name="Nichols A."/>
            <person name="Cepeda A.J."/>
            <person name="Yan W."/>
            <person name="Fan B."/>
            <person name="Jiang Y."/>
            <person name="Adhikari A."/>
            <person name="Zheng C.-J."/>
            <person name="Schuster L."/>
            <person name="Cowan T.M."/>
            <person name="Smanski M.J."/>
            <person name="Chevrette M.G."/>
            <person name="De Carvalho L.P.S."/>
            <person name="Shen B."/>
        </authorList>
    </citation>
    <scope>NUCLEOTIDE SEQUENCE [LARGE SCALE GENOMIC DNA]</scope>
    <source>
        <strain evidence="4 5">NPDC051599</strain>
    </source>
</reference>
<dbReference type="InterPro" id="IPR051698">
    <property type="entry name" value="Transposase_11-like"/>
</dbReference>
<dbReference type="RefSeq" id="WP_398663535.1">
    <property type="nucleotide sequence ID" value="NZ_JBITDC010000049.1"/>
</dbReference>
<keyword evidence="5" id="KW-1185">Reference proteome</keyword>
<dbReference type="Pfam" id="PF13808">
    <property type="entry name" value="DDE_Tnp_1_assoc"/>
    <property type="match status" value="1"/>
</dbReference>
<dbReference type="InterPro" id="IPR002559">
    <property type="entry name" value="Transposase_11"/>
</dbReference>
<proteinExistence type="predicted"/>
<dbReference type="PANTHER" id="PTHR30298">
    <property type="entry name" value="H REPEAT-ASSOCIATED PREDICTED TRANSPOSASE"/>
    <property type="match status" value="1"/>
</dbReference>
<feature type="region of interest" description="Disordered" evidence="1">
    <location>
        <begin position="351"/>
        <end position="426"/>
    </location>
</feature>
<dbReference type="PANTHER" id="PTHR30298:SF0">
    <property type="entry name" value="PROTEIN YBFL-RELATED"/>
    <property type="match status" value="1"/>
</dbReference>
<evidence type="ECO:0000259" key="2">
    <source>
        <dbReference type="Pfam" id="PF01609"/>
    </source>
</evidence>
<name>A0ABW7YJE4_STRCE</name>
<evidence type="ECO:0000259" key="3">
    <source>
        <dbReference type="Pfam" id="PF13808"/>
    </source>
</evidence>
<organism evidence="4 5">
    <name type="scientific">Streptomyces cellulosae</name>
    <dbReference type="NCBI Taxonomy" id="1968"/>
    <lineage>
        <taxon>Bacteria</taxon>
        <taxon>Bacillati</taxon>
        <taxon>Actinomycetota</taxon>
        <taxon>Actinomycetes</taxon>
        <taxon>Kitasatosporales</taxon>
        <taxon>Streptomycetaceae</taxon>
        <taxon>Streptomyces</taxon>
    </lineage>
</organism>
<protein>
    <submittedName>
        <fullName evidence="4">ISAs1 family transposase</fullName>
    </submittedName>
</protein>